<sequence>MTTFKKYIIALVLPLLVLTACKKDGDTVTLESIASNELVASATELVLTNATASSNVFSLSWSKDSLRINHAGEYGLSNTALTNTLQFDTVNTFTHPKESLETGVQKLYTGTALNMLVLSMGLVPEETKTIYIRLKTVVGPNLDPLYTPTVALTVTPFNLVSFLYMPGDLSGGWNSYTTMLCSPTSDGNYEGYVNATQWNNFKFTDQPNTEGTVYGSLADQLYKLDASAAQWNIWFDEGGYFLVKASTNNLTWSKTRISSFHISGDFNDWSTTATPMTYDAVNKVWTATANFQPGQWGNSFQVIANSEWTIVYGDEDGDGKIGAGEKVYPAAGTHTVIMSLSNPEKYTITIQ</sequence>
<feature type="domain" description="DUF5111" evidence="3">
    <location>
        <begin position="174"/>
        <end position="257"/>
    </location>
</feature>
<reference evidence="4" key="1">
    <citation type="submission" date="2023-03" db="EMBL/GenBank/DDBJ databases">
        <title>Andean soil-derived lignocellulolytic bacterial consortium as a source of novel taxa and putative plastic-active enzymes.</title>
        <authorList>
            <person name="Diaz-Garcia L."/>
            <person name="Chuvochina M."/>
            <person name="Feuerriegel G."/>
            <person name="Bunk B."/>
            <person name="Sproer C."/>
            <person name="Streit W.R."/>
            <person name="Rodriguez L.M."/>
            <person name="Overmann J."/>
            <person name="Jimenez D.J."/>
        </authorList>
    </citation>
    <scope>NUCLEOTIDE SEQUENCE</scope>
    <source>
        <strain evidence="4">MAG 7</strain>
    </source>
</reference>
<keyword evidence="1" id="KW-0732">Signal</keyword>
<dbReference type="InterPro" id="IPR025970">
    <property type="entry name" value="SusE"/>
</dbReference>
<evidence type="ECO:0000259" key="3">
    <source>
        <dbReference type="Pfam" id="PF17138"/>
    </source>
</evidence>
<dbReference type="PROSITE" id="PS51257">
    <property type="entry name" value="PROKAR_LIPOPROTEIN"/>
    <property type="match status" value="1"/>
</dbReference>
<gene>
    <name evidence="4" type="ORF">P0Y53_16605</name>
</gene>
<dbReference type="Pfam" id="PF17138">
    <property type="entry name" value="DUF5111"/>
    <property type="match status" value="1"/>
</dbReference>
<organism evidence="4 5">
    <name type="scientific">Candidatus Pseudobacter hemicellulosilyticus</name>
    <dbReference type="NCBI Taxonomy" id="3121375"/>
    <lineage>
        <taxon>Bacteria</taxon>
        <taxon>Pseudomonadati</taxon>
        <taxon>Bacteroidota</taxon>
        <taxon>Chitinophagia</taxon>
        <taxon>Chitinophagales</taxon>
        <taxon>Chitinophagaceae</taxon>
        <taxon>Pseudobacter</taxon>
    </lineage>
</organism>
<accession>A0AAJ5WTC4</accession>
<evidence type="ECO:0000313" key="5">
    <source>
        <dbReference type="Proteomes" id="UP001220610"/>
    </source>
</evidence>
<dbReference type="InterPro" id="IPR013783">
    <property type="entry name" value="Ig-like_fold"/>
</dbReference>
<evidence type="ECO:0000256" key="1">
    <source>
        <dbReference type="SAM" id="SignalP"/>
    </source>
</evidence>
<dbReference type="InterPro" id="IPR033404">
    <property type="entry name" value="DUF5111"/>
</dbReference>
<feature type="domain" description="SusE outer membrane protein" evidence="2">
    <location>
        <begin position="23"/>
        <end position="135"/>
    </location>
</feature>
<dbReference type="SUPFAM" id="SSF81296">
    <property type="entry name" value="E set domains"/>
    <property type="match status" value="1"/>
</dbReference>
<dbReference type="Gene3D" id="2.60.40.3620">
    <property type="match status" value="1"/>
</dbReference>
<proteinExistence type="predicted"/>
<name>A0AAJ5WTC4_9BACT</name>
<protein>
    <submittedName>
        <fullName evidence="4">DUF5111 domain-containing protein</fullName>
    </submittedName>
</protein>
<dbReference type="Gene3D" id="2.60.40.10">
    <property type="entry name" value="Immunoglobulins"/>
    <property type="match status" value="1"/>
</dbReference>
<dbReference type="AlphaFoldDB" id="A0AAJ5WTC4"/>
<evidence type="ECO:0000259" key="2">
    <source>
        <dbReference type="Pfam" id="PF14292"/>
    </source>
</evidence>
<dbReference type="Pfam" id="PF14292">
    <property type="entry name" value="SusE"/>
    <property type="match status" value="1"/>
</dbReference>
<evidence type="ECO:0000313" key="4">
    <source>
        <dbReference type="EMBL" id="WEK34110.1"/>
    </source>
</evidence>
<dbReference type="Proteomes" id="UP001220610">
    <property type="component" value="Chromosome"/>
</dbReference>
<feature type="chain" id="PRO_5042502932" evidence="1">
    <location>
        <begin position="23"/>
        <end position="351"/>
    </location>
</feature>
<dbReference type="EMBL" id="CP119311">
    <property type="protein sequence ID" value="WEK34110.1"/>
    <property type="molecule type" value="Genomic_DNA"/>
</dbReference>
<feature type="signal peptide" evidence="1">
    <location>
        <begin position="1"/>
        <end position="22"/>
    </location>
</feature>
<dbReference type="InterPro" id="IPR014756">
    <property type="entry name" value="Ig_E-set"/>
</dbReference>